<dbReference type="FunFam" id="1.10.10.10:FF:000001">
    <property type="entry name" value="LysR family transcriptional regulator"/>
    <property type="match status" value="1"/>
</dbReference>
<dbReference type="eggNOG" id="COG0583">
    <property type="taxonomic scope" value="Bacteria"/>
</dbReference>
<feature type="domain" description="HTH lysR-type" evidence="5">
    <location>
        <begin position="1"/>
        <end position="58"/>
    </location>
</feature>
<dbReference type="EMBL" id="AEDD01000002">
    <property type="protein sequence ID" value="EFM12307.1"/>
    <property type="molecule type" value="Genomic_DNA"/>
</dbReference>
<dbReference type="InterPro" id="IPR036388">
    <property type="entry name" value="WH-like_DNA-bd_sf"/>
</dbReference>
<reference evidence="6 7" key="1">
    <citation type="submission" date="2010-07" db="EMBL/GenBank/DDBJ databases">
        <title>The draft genome of Paenibacillus curdlanolyticus YK9.</title>
        <authorList>
            <consortium name="US DOE Joint Genome Institute (JGI-PGF)"/>
            <person name="Lucas S."/>
            <person name="Copeland A."/>
            <person name="Lapidus A."/>
            <person name="Cheng J.-F."/>
            <person name="Bruce D."/>
            <person name="Goodwin L."/>
            <person name="Pitluck S."/>
            <person name="Land M.L."/>
            <person name="Hauser L."/>
            <person name="Chang Y.-J."/>
            <person name="Jeffries C."/>
            <person name="Anderson I.J."/>
            <person name="Johnson E."/>
            <person name="Loganathan U."/>
            <person name="Mulhopadhyay B."/>
            <person name="Kyrpides N."/>
            <person name="Woyke T.J."/>
        </authorList>
    </citation>
    <scope>NUCLEOTIDE SEQUENCE [LARGE SCALE GENOMIC DNA]</scope>
    <source>
        <strain evidence="6 7">YK9</strain>
    </source>
</reference>
<dbReference type="SUPFAM" id="SSF53850">
    <property type="entry name" value="Periplasmic binding protein-like II"/>
    <property type="match status" value="1"/>
</dbReference>
<organism evidence="6 7">
    <name type="scientific">Paenibacillus curdlanolyticus YK9</name>
    <dbReference type="NCBI Taxonomy" id="717606"/>
    <lineage>
        <taxon>Bacteria</taxon>
        <taxon>Bacillati</taxon>
        <taxon>Bacillota</taxon>
        <taxon>Bacilli</taxon>
        <taxon>Bacillales</taxon>
        <taxon>Paenibacillaceae</taxon>
        <taxon>Paenibacillus</taxon>
    </lineage>
</organism>
<dbReference type="Proteomes" id="UP000005387">
    <property type="component" value="Unassembled WGS sequence"/>
</dbReference>
<dbReference type="GO" id="GO:0003700">
    <property type="term" value="F:DNA-binding transcription factor activity"/>
    <property type="evidence" value="ECO:0007669"/>
    <property type="project" value="InterPro"/>
</dbReference>
<dbReference type="Gene3D" id="3.40.190.290">
    <property type="match status" value="1"/>
</dbReference>
<dbReference type="PANTHER" id="PTHR30537">
    <property type="entry name" value="HTH-TYPE TRANSCRIPTIONAL REGULATOR"/>
    <property type="match status" value="1"/>
</dbReference>
<evidence type="ECO:0000313" key="6">
    <source>
        <dbReference type="EMBL" id="EFM12307.1"/>
    </source>
</evidence>
<evidence type="ECO:0000256" key="2">
    <source>
        <dbReference type="ARBA" id="ARBA00023015"/>
    </source>
</evidence>
<evidence type="ECO:0000256" key="4">
    <source>
        <dbReference type="ARBA" id="ARBA00023163"/>
    </source>
</evidence>
<comment type="similarity">
    <text evidence="1">Belongs to the LysR transcriptional regulatory family.</text>
</comment>
<evidence type="ECO:0000256" key="1">
    <source>
        <dbReference type="ARBA" id="ARBA00009437"/>
    </source>
</evidence>
<dbReference type="SUPFAM" id="SSF46785">
    <property type="entry name" value="Winged helix' DNA-binding domain"/>
    <property type="match status" value="1"/>
</dbReference>
<keyword evidence="3" id="KW-0238">DNA-binding</keyword>
<dbReference type="Pfam" id="PF00126">
    <property type="entry name" value="HTH_1"/>
    <property type="match status" value="1"/>
</dbReference>
<sequence length="308" mass="35195">MDTKKIEIFVDLMHKRSITAVADGRDVDAATISRAIRSLEEELNIQLFHRTTRRIEPTEAGFIFYENIEPLLHEFRQAKQMASELNRQPQGVLRISCPVSFAEHNITPLLPAFSKRYPDLQYELILTDTPLDLVTEHIDLAIRVGPLQLHANKSIVTHKLADMVTRVCASTAFIHEHGRPSTPEELEHYPCLLLHLGGFLRNRWVFTDPSGRKIEVQLKELLRTSNAMALKQCAMQDMGITLLAMWIAGKELREGTLVDLFPEHTVTSAIEEASAWILYPARSRVPRKVTAFVQYIRECFEDGSPWEK</sequence>
<proteinExistence type="inferred from homology"/>
<dbReference type="RefSeq" id="WP_006037002.1">
    <property type="nucleotide sequence ID" value="NZ_AEDD01000002.1"/>
</dbReference>
<name>E0I5R5_9BACL</name>
<accession>E0I5R5</accession>
<dbReference type="InterPro" id="IPR058163">
    <property type="entry name" value="LysR-type_TF_proteobact-type"/>
</dbReference>
<evidence type="ECO:0000313" key="7">
    <source>
        <dbReference type="Proteomes" id="UP000005387"/>
    </source>
</evidence>
<evidence type="ECO:0000259" key="5">
    <source>
        <dbReference type="PROSITE" id="PS50931"/>
    </source>
</evidence>
<keyword evidence="2" id="KW-0805">Transcription regulation</keyword>
<dbReference type="Gene3D" id="1.10.10.10">
    <property type="entry name" value="Winged helix-like DNA-binding domain superfamily/Winged helix DNA-binding domain"/>
    <property type="match status" value="1"/>
</dbReference>
<dbReference type="InterPro" id="IPR005119">
    <property type="entry name" value="LysR_subst-bd"/>
</dbReference>
<dbReference type="PROSITE" id="PS50931">
    <property type="entry name" value="HTH_LYSR"/>
    <property type="match status" value="1"/>
</dbReference>
<dbReference type="AlphaFoldDB" id="E0I5R5"/>
<dbReference type="OrthoDB" id="9803735at2"/>
<evidence type="ECO:0000256" key="3">
    <source>
        <dbReference type="ARBA" id="ARBA00023125"/>
    </source>
</evidence>
<dbReference type="GO" id="GO:0003677">
    <property type="term" value="F:DNA binding"/>
    <property type="evidence" value="ECO:0007669"/>
    <property type="project" value="UniProtKB-KW"/>
</dbReference>
<keyword evidence="7" id="KW-1185">Reference proteome</keyword>
<dbReference type="CDD" id="cd08422">
    <property type="entry name" value="PBP2_CrgA_like"/>
    <property type="match status" value="1"/>
</dbReference>
<dbReference type="InterPro" id="IPR000847">
    <property type="entry name" value="LysR_HTH_N"/>
</dbReference>
<dbReference type="InterPro" id="IPR036390">
    <property type="entry name" value="WH_DNA-bd_sf"/>
</dbReference>
<gene>
    <name evidence="6" type="ORF">PaecuDRAFT_0987</name>
</gene>
<keyword evidence="4" id="KW-0804">Transcription</keyword>
<dbReference type="PANTHER" id="PTHR30537:SF5">
    <property type="entry name" value="HTH-TYPE TRANSCRIPTIONAL ACTIVATOR TTDR-RELATED"/>
    <property type="match status" value="1"/>
</dbReference>
<dbReference type="Pfam" id="PF03466">
    <property type="entry name" value="LysR_substrate"/>
    <property type="match status" value="1"/>
</dbReference>
<protein>
    <submittedName>
        <fullName evidence="6">Transcriptional regulator, LysR family</fullName>
    </submittedName>
</protein>
<dbReference type="STRING" id="717606.PaecuDRAFT_0987"/>